<dbReference type="RefSeq" id="WP_009587363.1">
    <property type="nucleotide sequence ID" value="NZ_CAXUDH010000012.1"/>
</dbReference>
<dbReference type="SUPFAM" id="SSF89946">
    <property type="entry name" value="Hypothetical protein VC0424"/>
    <property type="match status" value="1"/>
</dbReference>
<protein>
    <recommendedName>
        <fullName evidence="2">Regulator of ribonuclease activity B domain-containing protein</fullName>
    </recommendedName>
</protein>
<dbReference type="EMBL" id="JQIF01000049">
    <property type="protein sequence ID" value="KGJ52975.1"/>
    <property type="molecule type" value="Genomic_DNA"/>
</dbReference>
<gene>
    <name evidence="3" type="ORF">CIAN88_11820</name>
    <name evidence="4" type="ORF">GT664_05530</name>
</gene>
<sequence>MKKIIPALAVIAGAAALVAYKLKKDEEKQIVDLDQGLLEDEDDLNEMDMDDEIEEGPISDPASCMETVKKEAADAAEDLKDLAKDAFEEGKEAAEDFADAVKDQAAEAKDIVQDAAEEFDTDFPSLLKSETAALKEQAKKLMDDMLQEGDVHENERPVQHSVVFQTAEDMDSFKNEVINKGFVITRGDEDLELIVLHITPIDDVKLMGNILYIAGEAKLHHGKYQGWSSKVIY</sequence>
<dbReference type="Proteomes" id="UP000030008">
    <property type="component" value="Unassembled WGS sequence"/>
</dbReference>
<dbReference type="Proteomes" id="UP000604383">
    <property type="component" value="Unassembled WGS sequence"/>
</dbReference>
<keyword evidence="1" id="KW-0175">Coiled coil</keyword>
<proteinExistence type="predicted"/>
<organism evidence="3 5">
    <name type="scientific">Clostridium innocuum</name>
    <dbReference type="NCBI Taxonomy" id="1522"/>
    <lineage>
        <taxon>Bacteria</taxon>
        <taxon>Bacillati</taxon>
        <taxon>Bacillota</taxon>
        <taxon>Clostridia</taxon>
        <taxon>Eubacteriales</taxon>
        <taxon>Clostridiaceae</taxon>
        <taxon>Clostridium</taxon>
    </lineage>
</organism>
<comment type="caution">
    <text evidence="3">The sequence shown here is derived from an EMBL/GenBank/DDBJ whole genome shotgun (WGS) entry which is preliminary data.</text>
</comment>
<evidence type="ECO:0000313" key="3">
    <source>
        <dbReference type="EMBL" id="KGJ52975.1"/>
    </source>
</evidence>
<feature type="domain" description="Regulator of ribonuclease activity B" evidence="2">
    <location>
        <begin position="136"/>
        <end position="228"/>
    </location>
</feature>
<accession>A0A099I5L8</accession>
<dbReference type="AlphaFoldDB" id="A0A099I5L8"/>
<evidence type="ECO:0000259" key="2">
    <source>
        <dbReference type="Pfam" id="PF06877"/>
    </source>
</evidence>
<reference evidence="3 5" key="1">
    <citation type="submission" date="2014-08" db="EMBL/GenBank/DDBJ databases">
        <title>Clostridium innocuum, an unnegligible vancomycin-resistant pathogen causing extra-intestinal infections.</title>
        <authorList>
            <person name="Feng Y."/>
            <person name="Chiu C.-H."/>
        </authorList>
    </citation>
    <scope>NUCLEOTIDE SEQUENCE [LARGE SCALE GENOMIC DNA]</scope>
    <source>
        <strain evidence="3 5">AN88</strain>
    </source>
</reference>
<dbReference type="EMBL" id="WWTN01000007">
    <property type="protein sequence ID" value="MZH55238.1"/>
    <property type="molecule type" value="Genomic_DNA"/>
</dbReference>
<evidence type="ECO:0000313" key="5">
    <source>
        <dbReference type="Proteomes" id="UP000030008"/>
    </source>
</evidence>
<dbReference type="Pfam" id="PF06877">
    <property type="entry name" value="RraB"/>
    <property type="match status" value="1"/>
</dbReference>
<dbReference type="InterPro" id="IPR009671">
    <property type="entry name" value="RraB_dom"/>
</dbReference>
<evidence type="ECO:0000256" key="1">
    <source>
        <dbReference type="SAM" id="Coils"/>
    </source>
</evidence>
<reference evidence="4" key="2">
    <citation type="journal article" date="2019" name="Nat. Med.">
        <title>A library of human gut bacterial isolates paired with longitudinal multiomics data enables mechanistic microbiome research.</title>
        <authorList>
            <person name="Poyet M."/>
            <person name="Groussin M."/>
            <person name="Gibbons S.M."/>
            <person name="Avila-Pacheco J."/>
            <person name="Jiang X."/>
            <person name="Kearney S.M."/>
            <person name="Perrotta A.R."/>
            <person name="Berdy B."/>
            <person name="Zhao S."/>
            <person name="Lieberman T.D."/>
            <person name="Swanson P.K."/>
            <person name="Smith M."/>
            <person name="Roesemann S."/>
            <person name="Alexander J.E."/>
            <person name="Rich S.A."/>
            <person name="Livny J."/>
            <person name="Vlamakis H."/>
            <person name="Clish C."/>
            <person name="Bullock K."/>
            <person name="Deik A."/>
            <person name="Scott J."/>
            <person name="Pierce K.A."/>
            <person name="Xavier R.J."/>
            <person name="Alm E.J."/>
        </authorList>
    </citation>
    <scope>NUCLEOTIDE SEQUENCE</scope>
    <source>
        <strain evidence="4">BIOML-A12</strain>
    </source>
</reference>
<dbReference type="Gene3D" id="3.30.70.970">
    <property type="entry name" value="RraB-like"/>
    <property type="match status" value="1"/>
</dbReference>
<dbReference type="InterPro" id="IPR036701">
    <property type="entry name" value="RraB-like_sf"/>
</dbReference>
<feature type="coiled-coil region" evidence="1">
    <location>
        <begin position="65"/>
        <end position="155"/>
    </location>
</feature>
<evidence type="ECO:0000313" key="4">
    <source>
        <dbReference type="EMBL" id="MZH55238.1"/>
    </source>
</evidence>
<dbReference type="SUPFAM" id="SSF58113">
    <property type="entry name" value="Apolipoprotein A-I"/>
    <property type="match status" value="1"/>
</dbReference>
<name>A0A099I5L8_CLOIN</name>